<gene>
    <name evidence="11" type="ORF">DYB32_009302</name>
</gene>
<keyword evidence="8" id="KW-0812">Transmembrane</keyword>
<keyword evidence="5" id="KW-0456">Lyase</keyword>
<dbReference type="VEuPathDB" id="FungiDB:H310_10334"/>
<keyword evidence="8" id="KW-0472">Membrane</keyword>
<organism evidence="11 12">
    <name type="scientific">Aphanomyces invadans</name>
    <dbReference type="NCBI Taxonomy" id="157072"/>
    <lineage>
        <taxon>Eukaryota</taxon>
        <taxon>Sar</taxon>
        <taxon>Stramenopiles</taxon>
        <taxon>Oomycota</taxon>
        <taxon>Saprolegniomycetes</taxon>
        <taxon>Saprolegniales</taxon>
        <taxon>Verrucalvaceae</taxon>
        <taxon>Aphanomyces</taxon>
    </lineage>
</organism>
<feature type="transmembrane region" description="Helical" evidence="8">
    <location>
        <begin position="787"/>
        <end position="808"/>
    </location>
</feature>
<dbReference type="CDD" id="cd00419">
    <property type="entry name" value="Ferrochelatase_C"/>
    <property type="match status" value="1"/>
</dbReference>
<keyword evidence="8" id="KW-1133">Transmembrane helix</keyword>
<feature type="transmembrane region" description="Helical" evidence="8">
    <location>
        <begin position="684"/>
        <end position="704"/>
    </location>
</feature>
<dbReference type="Pfam" id="PF07690">
    <property type="entry name" value="MFS_1"/>
    <property type="match status" value="1"/>
</dbReference>
<dbReference type="SUPFAM" id="SSF54001">
    <property type="entry name" value="Cysteine proteinases"/>
    <property type="match status" value="1"/>
</dbReference>
<comment type="similarity">
    <text evidence="7">Belongs to the ferrochelatase family.</text>
</comment>
<dbReference type="InterPro" id="IPR033659">
    <property type="entry name" value="Ferrochelatase_N"/>
</dbReference>
<feature type="transmembrane region" description="Helical" evidence="8">
    <location>
        <begin position="851"/>
        <end position="869"/>
    </location>
</feature>
<evidence type="ECO:0000313" key="11">
    <source>
        <dbReference type="EMBL" id="RHY25389.1"/>
    </source>
</evidence>
<dbReference type="CDD" id="cd03411">
    <property type="entry name" value="Ferrochelatase_N"/>
    <property type="match status" value="1"/>
</dbReference>
<dbReference type="EMBL" id="QUSY01001308">
    <property type="protein sequence ID" value="RHY25389.1"/>
    <property type="molecule type" value="Genomic_DNA"/>
</dbReference>
<comment type="subcellular location">
    <subcellularLocation>
        <location evidence="1">Membrane</location>
        <topology evidence="1">Multi-pass membrane protein</topology>
    </subcellularLocation>
</comment>
<comment type="caution">
    <text evidence="11">The sequence shown here is derived from an EMBL/GenBank/DDBJ whole genome shotgun (WGS) entry which is preliminary data.</text>
</comment>
<evidence type="ECO:0000256" key="3">
    <source>
        <dbReference type="ARBA" id="ARBA00023004"/>
    </source>
</evidence>
<dbReference type="PROSITE" id="PS50850">
    <property type="entry name" value="MFS"/>
    <property type="match status" value="1"/>
</dbReference>
<feature type="transmembrane region" description="Helical" evidence="8">
    <location>
        <begin position="557"/>
        <end position="577"/>
    </location>
</feature>
<proteinExistence type="inferred from homology"/>
<keyword evidence="4" id="KW-0350">Heme biosynthesis</keyword>
<feature type="transmembrane region" description="Helical" evidence="8">
    <location>
        <begin position="820"/>
        <end position="839"/>
    </location>
</feature>
<feature type="transmembrane region" description="Helical" evidence="8">
    <location>
        <begin position="584"/>
        <end position="602"/>
    </location>
</feature>
<dbReference type="InterPro" id="IPR020846">
    <property type="entry name" value="MFS_dom"/>
</dbReference>
<evidence type="ECO:0000256" key="8">
    <source>
        <dbReference type="SAM" id="Phobius"/>
    </source>
</evidence>
<feature type="transmembrane region" description="Helical" evidence="8">
    <location>
        <begin position="647"/>
        <end position="672"/>
    </location>
</feature>
<dbReference type="InterPro" id="IPR036259">
    <property type="entry name" value="MFS_trans_sf"/>
</dbReference>
<dbReference type="GO" id="GO:0022857">
    <property type="term" value="F:transmembrane transporter activity"/>
    <property type="evidence" value="ECO:0007669"/>
    <property type="project" value="InterPro"/>
</dbReference>
<name>A0A3R6WGZ7_9STRA</name>
<evidence type="ECO:0000256" key="6">
    <source>
        <dbReference type="ARBA" id="ARBA00023244"/>
    </source>
</evidence>
<accession>A0A3R6WGZ7</accession>
<reference evidence="11 12" key="1">
    <citation type="submission" date="2018-08" db="EMBL/GenBank/DDBJ databases">
        <title>Aphanomyces genome sequencing and annotation.</title>
        <authorList>
            <person name="Minardi D."/>
            <person name="Oidtmann B."/>
            <person name="Van Der Giezen M."/>
            <person name="Studholme D.J."/>
        </authorList>
    </citation>
    <scope>NUCLEOTIDE SEQUENCE [LARGE SCALE GENOMIC DNA]</scope>
    <source>
        <strain evidence="11 12">NJM0002</strain>
    </source>
</reference>
<dbReference type="SUPFAM" id="SSF53800">
    <property type="entry name" value="Chelatase"/>
    <property type="match status" value="1"/>
</dbReference>
<evidence type="ECO:0000313" key="12">
    <source>
        <dbReference type="Proteomes" id="UP000285060"/>
    </source>
</evidence>
<dbReference type="AlphaFoldDB" id="A0A3R6WGZ7"/>
<dbReference type="InterPro" id="IPR003323">
    <property type="entry name" value="OTU_dom"/>
</dbReference>
<evidence type="ECO:0000256" key="4">
    <source>
        <dbReference type="ARBA" id="ARBA00023133"/>
    </source>
</evidence>
<dbReference type="Gene3D" id="3.40.50.1400">
    <property type="match status" value="2"/>
</dbReference>
<dbReference type="Pfam" id="PF00762">
    <property type="entry name" value="Ferrochelatase"/>
    <property type="match status" value="3"/>
</dbReference>
<sequence length="947" mass="103856">MTARTAPKVRTAIAMMNMGGPSTLEEVPFFLKNLFSDPEIIPLGPFQDFVSSLVVKRRTPKIQEQYAAIGGGSPIGKWTNHQGEAMCKILDEIRPESAPHKHYTMFRYANPLTEAALKQMKDDGAERAIAFSQAQITSVAISLGAQRPNLVDQVVIMFSAHSVPMKVVYKGDPYTKEIASTSELVMEHLNVHVLAVPIAFTSDHIETLFEIDIEYAEEAHELGIERSPSLNEEPLLAQAMADLVKDHLDSNTLHSTAYPLNCAGCENPTCRSIVNPIKPYVRLRDAASGRPTAQSVHDLEYGYPPKLIVGDDSELLTALGVASGSVVTLKEEVTLASTKPSSLKFVRKVIAADNSCLFNAIGCEKILSSPMEYNETFLGRPVNEYCAWIMDSKSWGGEIELSILSAHFRVEMLVFDVVSMTRLCYGEDQGFTQRLFLLYDGIHYDAIAETGHRGPNSDKTLFAINDFVKASTSHAYRTSESSLLPSTDMATNYNSISRDLSPIASSTSFKRRTARWYFQMFLINFIEFAAESSRGIVMPTLFLYCQSLGGTLVDMGLLTSMFSVGRLISSFVFGWMCDRYTFRTVYILSSSIGILGNVIYLFADSHVLSSLEVLLVSRFIVGFGAGNRSVCRADVARMTSVDQRLKYITILCMVVFLGYALTPGMGAVLVGVDTSVMGLHLHELTAPGFTLTILNLMTLLFMILSYDESMNSDHAPVSTPVLTGKASKDPGLASPLSSYELPTNLVYIGVGVFIVLNIIGRGVLSIFETINVPLYLDVTGYSNANAVTSAASFQFNMGLLGLLSYLSIEMFRHKITDTAWLLIGLSSLVVGNALLYFLWPLTFNEMAIGVFFVWSIGSPLITAVSVAAFSKILGSRQQGTWMGILGSSASVSRIVLPLLPAVFATFDPMFLISLIMSSVGIVLLVWYERLVHNDKAAHTSTRSISMV</sequence>
<feature type="transmembrane region" description="Helical" evidence="8">
    <location>
        <begin position="608"/>
        <end position="626"/>
    </location>
</feature>
<evidence type="ECO:0000259" key="9">
    <source>
        <dbReference type="PROSITE" id="PS50802"/>
    </source>
</evidence>
<dbReference type="CDD" id="cd22745">
    <property type="entry name" value="OTU_OTU1"/>
    <property type="match status" value="1"/>
</dbReference>
<dbReference type="InterPro" id="IPR033644">
    <property type="entry name" value="Ferrochelatase_C"/>
</dbReference>
<dbReference type="InterPro" id="IPR038765">
    <property type="entry name" value="Papain-like_cys_pep_sf"/>
</dbReference>
<dbReference type="Gene3D" id="3.90.70.80">
    <property type="match status" value="1"/>
</dbReference>
<keyword evidence="6" id="KW-0627">Porphyrin biosynthesis</keyword>
<feature type="transmembrane region" description="Helical" evidence="8">
    <location>
        <begin position="881"/>
        <end position="903"/>
    </location>
</feature>
<dbReference type="Proteomes" id="UP000285060">
    <property type="component" value="Unassembled WGS sequence"/>
</dbReference>
<dbReference type="InterPro" id="IPR001015">
    <property type="entry name" value="Ferrochelatase"/>
</dbReference>
<dbReference type="GO" id="GO:0005739">
    <property type="term" value="C:mitochondrion"/>
    <property type="evidence" value="ECO:0007669"/>
    <property type="project" value="TreeGrafter"/>
</dbReference>
<evidence type="ECO:0000256" key="5">
    <source>
        <dbReference type="ARBA" id="ARBA00023239"/>
    </source>
</evidence>
<feature type="transmembrane region" description="Helical" evidence="8">
    <location>
        <begin position="909"/>
        <end position="927"/>
    </location>
</feature>
<keyword evidence="12" id="KW-1185">Reference proteome</keyword>
<protein>
    <submittedName>
        <fullName evidence="11">Uncharacterized protein</fullName>
    </submittedName>
</protein>
<evidence type="ECO:0000256" key="2">
    <source>
        <dbReference type="ARBA" id="ARBA00004744"/>
    </source>
</evidence>
<comment type="pathway">
    <text evidence="2">Porphyrin-containing compound metabolism; protoheme biosynthesis.</text>
</comment>
<evidence type="ECO:0000256" key="1">
    <source>
        <dbReference type="ARBA" id="ARBA00004141"/>
    </source>
</evidence>
<evidence type="ECO:0000259" key="10">
    <source>
        <dbReference type="PROSITE" id="PS50850"/>
    </source>
</evidence>
<feature type="transmembrane region" description="Helical" evidence="8">
    <location>
        <begin position="745"/>
        <end position="767"/>
    </location>
</feature>
<dbReference type="PANTHER" id="PTHR11108:SF1">
    <property type="entry name" value="FERROCHELATASE, MITOCHONDRIAL"/>
    <property type="match status" value="1"/>
</dbReference>
<dbReference type="InterPro" id="IPR011701">
    <property type="entry name" value="MFS"/>
</dbReference>
<dbReference type="GO" id="GO:0016020">
    <property type="term" value="C:membrane"/>
    <property type="evidence" value="ECO:0007669"/>
    <property type="project" value="UniProtKB-SubCell"/>
</dbReference>
<dbReference type="SUPFAM" id="SSF103473">
    <property type="entry name" value="MFS general substrate transporter"/>
    <property type="match status" value="1"/>
</dbReference>
<dbReference type="Gene3D" id="1.20.1250.20">
    <property type="entry name" value="MFS general substrate transporter like domains"/>
    <property type="match status" value="1"/>
</dbReference>
<dbReference type="VEuPathDB" id="FungiDB:H310_10335"/>
<dbReference type="UniPathway" id="UPA00252"/>
<dbReference type="GO" id="GO:0006783">
    <property type="term" value="P:heme biosynthetic process"/>
    <property type="evidence" value="ECO:0007669"/>
    <property type="project" value="UniProtKB-KW"/>
</dbReference>
<dbReference type="PROSITE" id="PS50802">
    <property type="entry name" value="OTU"/>
    <property type="match status" value="1"/>
</dbReference>
<feature type="domain" description="Major facilitator superfamily (MFS) profile" evidence="10">
    <location>
        <begin position="519"/>
        <end position="932"/>
    </location>
</feature>
<feature type="domain" description="OTU" evidence="9">
    <location>
        <begin position="345"/>
        <end position="450"/>
    </location>
</feature>
<dbReference type="GO" id="GO:0004325">
    <property type="term" value="F:ferrochelatase activity"/>
    <property type="evidence" value="ECO:0007669"/>
    <property type="project" value="InterPro"/>
</dbReference>
<keyword evidence="3" id="KW-0408">Iron</keyword>
<evidence type="ECO:0000256" key="7">
    <source>
        <dbReference type="RuleBase" id="RU004185"/>
    </source>
</evidence>
<dbReference type="VEuPathDB" id="FungiDB:H310_10333"/>
<dbReference type="PANTHER" id="PTHR11108">
    <property type="entry name" value="FERROCHELATASE"/>
    <property type="match status" value="1"/>
</dbReference>